<accession>E3K0L8</accession>
<evidence type="ECO:0000313" key="2">
    <source>
        <dbReference type="EMBL" id="EFP77843.1"/>
    </source>
</evidence>
<feature type="compositionally biased region" description="Polar residues" evidence="1">
    <location>
        <begin position="162"/>
        <end position="185"/>
    </location>
</feature>
<dbReference type="AlphaFoldDB" id="E3K0L8"/>
<feature type="compositionally biased region" description="Polar residues" evidence="1">
    <location>
        <begin position="195"/>
        <end position="214"/>
    </location>
</feature>
<sequence>MDELSAGAAHIGGGDGTRESVENCNSHSDRSPSEVIQTASLSSASSIRLEADENRDENTDDGDSQPSDYSDAADHIECSELLNPSPNLTSNNNNNNNDDDNNTSNNNNTHSEKKNELETTTISTTSTLAREVDKGLDEGVRQKSIDGDSRATRATPSDDAVLNTSATQTQSQESCSSASMLQSRPSPLGAKDLPPSQSEGQQQLSHHCMDSSSAVPADHTMGGHVPDRVRSSTDAGCPLPGRPAQSSFSPRSSSLIVSTRLLKLPSRKSTEKNNNYSTTA</sequence>
<dbReference type="RefSeq" id="XP_003322262.1">
    <property type="nucleotide sequence ID" value="XM_003322214.1"/>
</dbReference>
<feature type="compositionally biased region" description="Acidic residues" evidence="1">
    <location>
        <begin position="53"/>
        <end position="63"/>
    </location>
</feature>
<dbReference type="VEuPathDB" id="FungiDB:PGTG_03799"/>
<feature type="compositionally biased region" description="Basic and acidic residues" evidence="1">
    <location>
        <begin position="130"/>
        <end position="151"/>
    </location>
</feature>
<feature type="compositionally biased region" description="Basic and acidic residues" evidence="1">
    <location>
        <begin position="16"/>
        <end position="32"/>
    </location>
</feature>
<dbReference type="EMBL" id="DS178268">
    <property type="protein sequence ID" value="EFP77843.1"/>
    <property type="molecule type" value="Genomic_DNA"/>
</dbReference>
<dbReference type="Proteomes" id="UP000008783">
    <property type="component" value="Unassembled WGS sequence"/>
</dbReference>
<reference key="1">
    <citation type="submission" date="2007-01" db="EMBL/GenBank/DDBJ databases">
        <title>The Genome Sequence of Puccinia graminis f. sp. tritici Strain CRL 75-36-700-3.</title>
        <authorList>
            <consortium name="The Broad Institute Genome Sequencing Platform"/>
            <person name="Birren B."/>
            <person name="Lander E."/>
            <person name="Galagan J."/>
            <person name="Nusbaum C."/>
            <person name="Devon K."/>
            <person name="Cuomo C."/>
            <person name="Jaffe D."/>
            <person name="Butler J."/>
            <person name="Alvarez P."/>
            <person name="Gnerre S."/>
            <person name="Grabherr M."/>
            <person name="Mauceli E."/>
            <person name="Brockman W."/>
            <person name="Young S."/>
            <person name="LaButti K."/>
            <person name="Sykes S."/>
            <person name="DeCaprio D."/>
            <person name="Crawford M."/>
            <person name="Koehrsen M."/>
            <person name="Engels R."/>
            <person name="Montgomery P."/>
            <person name="Pearson M."/>
            <person name="Howarth C."/>
            <person name="Larson L."/>
            <person name="White J."/>
            <person name="Zeng Q."/>
            <person name="Kodira C."/>
            <person name="Yandava C."/>
            <person name="Alvarado L."/>
            <person name="O'Leary S."/>
            <person name="Szabo L."/>
            <person name="Dean R."/>
            <person name="Schein J."/>
        </authorList>
    </citation>
    <scope>NUCLEOTIDE SEQUENCE</scope>
    <source>
        <strain>CRL 75-36-700-3</strain>
    </source>
</reference>
<evidence type="ECO:0000256" key="1">
    <source>
        <dbReference type="SAM" id="MobiDB-lite"/>
    </source>
</evidence>
<name>E3K0L8_PUCGT</name>
<reference evidence="3" key="2">
    <citation type="journal article" date="2011" name="Proc. Natl. Acad. Sci. U.S.A.">
        <title>Obligate biotrophy features unraveled by the genomic analysis of rust fungi.</title>
        <authorList>
            <person name="Duplessis S."/>
            <person name="Cuomo C.A."/>
            <person name="Lin Y.-C."/>
            <person name="Aerts A."/>
            <person name="Tisserant E."/>
            <person name="Veneault-Fourrey C."/>
            <person name="Joly D.L."/>
            <person name="Hacquard S."/>
            <person name="Amselem J."/>
            <person name="Cantarel B.L."/>
            <person name="Chiu R."/>
            <person name="Coutinho P.M."/>
            <person name="Feau N."/>
            <person name="Field M."/>
            <person name="Frey P."/>
            <person name="Gelhaye E."/>
            <person name="Goldberg J."/>
            <person name="Grabherr M.G."/>
            <person name="Kodira C.D."/>
            <person name="Kohler A."/>
            <person name="Kuees U."/>
            <person name="Lindquist E.A."/>
            <person name="Lucas S.M."/>
            <person name="Mago R."/>
            <person name="Mauceli E."/>
            <person name="Morin E."/>
            <person name="Murat C."/>
            <person name="Pangilinan J.L."/>
            <person name="Park R."/>
            <person name="Pearson M."/>
            <person name="Quesneville H."/>
            <person name="Rouhier N."/>
            <person name="Sakthikumar S."/>
            <person name="Salamov A.A."/>
            <person name="Schmutz J."/>
            <person name="Selles B."/>
            <person name="Shapiro H."/>
            <person name="Tanguay P."/>
            <person name="Tuskan G.A."/>
            <person name="Henrissat B."/>
            <person name="Van de Peer Y."/>
            <person name="Rouze P."/>
            <person name="Ellis J.G."/>
            <person name="Dodds P.N."/>
            <person name="Schein J.E."/>
            <person name="Zhong S."/>
            <person name="Hamelin R.C."/>
            <person name="Grigoriev I.V."/>
            <person name="Szabo L.J."/>
            <person name="Martin F."/>
        </authorList>
    </citation>
    <scope>NUCLEOTIDE SEQUENCE [LARGE SCALE GENOMIC DNA]</scope>
    <source>
        <strain evidence="3">CRL 75-36-700-3 / race SCCL</strain>
    </source>
</reference>
<feature type="compositionally biased region" description="Low complexity" evidence="1">
    <location>
        <begin position="246"/>
        <end position="258"/>
    </location>
</feature>
<evidence type="ECO:0000313" key="3">
    <source>
        <dbReference type="Proteomes" id="UP000008783"/>
    </source>
</evidence>
<dbReference type="InParanoid" id="E3K0L8"/>
<proteinExistence type="predicted"/>
<protein>
    <submittedName>
        <fullName evidence="2">Uncharacterized protein</fullName>
    </submittedName>
</protein>
<feature type="compositionally biased region" description="Low complexity" evidence="1">
    <location>
        <begin position="81"/>
        <end position="109"/>
    </location>
</feature>
<organism evidence="2 3">
    <name type="scientific">Puccinia graminis f. sp. tritici (strain CRL 75-36-700-3 / race SCCL)</name>
    <name type="common">Black stem rust fungus</name>
    <dbReference type="NCBI Taxonomy" id="418459"/>
    <lineage>
        <taxon>Eukaryota</taxon>
        <taxon>Fungi</taxon>
        <taxon>Dikarya</taxon>
        <taxon>Basidiomycota</taxon>
        <taxon>Pucciniomycotina</taxon>
        <taxon>Pucciniomycetes</taxon>
        <taxon>Pucciniales</taxon>
        <taxon>Pucciniaceae</taxon>
        <taxon>Puccinia</taxon>
    </lineage>
</organism>
<gene>
    <name evidence="2" type="ORF">PGTG_03799</name>
</gene>
<dbReference type="HOGENOM" id="CLU_994462_0_0_1"/>
<feature type="region of interest" description="Disordered" evidence="1">
    <location>
        <begin position="1"/>
        <end position="280"/>
    </location>
</feature>
<feature type="compositionally biased region" description="Polar residues" evidence="1">
    <location>
        <begin position="34"/>
        <end position="46"/>
    </location>
</feature>
<dbReference type="GeneID" id="10540827"/>
<keyword evidence="3" id="KW-1185">Reference proteome</keyword>
<dbReference type="KEGG" id="pgr:PGTG_03799"/>